<organism evidence="2 3">
    <name type="scientific">Caerostris extrusa</name>
    <name type="common">Bark spider</name>
    <name type="synonym">Caerostris bankana</name>
    <dbReference type="NCBI Taxonomy" id="172846"/>
    <lineage>
        <taxon>Eukaryota</taxon>
        <taxon>Metazoa</taxon>
        <taxon>Ecdysozoa</taxon>
        <taxon>Arthropoda</taxon>
        <taxon>Chelicerata</taxon>
        <taxon>Arachnida</taxon>
        <taxon>Araneae</taxon>
        <taxon>Araneomorphae</taxon>
        <taxon>Entelegynae</taxon>
        <taxon>Araneoidea</taxon>
        <taxon>Araneidae</taxon>
        <taxon>Caerostris</taxon>
    </lineage>
</organism>
<reference evidence="2 3" key="1">
    <citation type="submission" date="2021-06" db="EMBL/GenBank/DDBJ databases">
        <title>Caerostris extrusa draft genome.</title>
        <authorList>
            <person name="Kono N."/>
            <person name="Arakawa K."/>
        </authorList>
    </citation>
    <scope>NUCLEOTIDE SEQUENCE [LARGE SCALE GENOMIC DNA]</scope>
</reference>
<sequence length="124" mass="13534">MAVASRRTGHQGQESGNNSQQKLNPVVGTAPDGSPMLREAQGLPGVAHGVPPEGSHLHGGRHPGREVDTFMFEVQPIGSLAFTNVSIHSLYINYWILVVSYDDKALEVNYNNILIIITRILYIS</sequence>
<proteinExistence type="predicted"/>
<dbReference type="Proteomes" id="UP001054945">
    <property type="component" value="Unassembled WGS sequence"/>
</dbReference>
<dbReference type="EMBL" id="BPLR01008756">
    <property type="protein sequence ID" value="GIY26998.1"/>
    <property type="molecule type" value="Genomic_DNA"/>
</dbReference>
<comment type="caution">
    <text evidence="2">The sequence shown here is derived from an EMBL/GenBank/DDBJ whole genome shotgun (WGS) entry which is preliminary data.</text>
</comment>
<name>A0AAV4RYM5_CAEEX</name>
<gene>
    <name evidence="2" type="ORF">CEXT_527481</name>
</gene>
<evidence type="ECO:0000313" key="2">
    <source>
        <dbReference type="EMBL" id="GIY26998.1"/>
    </source>
</evidence>
<evidence type="ECO:0000313" key="3">
    <source>
        <dbReference type="Proteomes" id="UP001054945"/>
    </source>
</evidence>
<protein>
    <submittedName>
        <fullName evidence="2">Uncharacterized protein</fullName>
    </submittedName>
</protein>
<feature type="compositionally biased region" description="Polar residues" evidence="1">
    <location>
        <begin position="10"/>
        <end position="23"/>
    </location>
</feature>
<evidence type="ECO:0000256" key="1">
    <source>
        <dbReference type="SAM" id="MobiDB-lite"/>
    </source>
</evidence>
<keyword evidence="3" id="KW-1185">Reference proteome</keyword>
<dbReference type="AlphaFoldDB" id="A0AAV4RYM5"/>
<feature type="region of interest" description="Disordered" evidence="1">
    <location>
        <begin position="1"/>
        <end position="62"/>
    </location>
</feature>
<accession>A0AAV4RYM5</accession>